<accession>A0A2H0WAI0</accession>
<feature type="coiled-coil region" evidence="1">
    <location>
        <begin position="41"/>
        <end position="68"/>
    </location>
</feature>
<feature type="transmembrane region" description="Helical" evidence="2">
    <location>
        <begin position="20"/>
        <end position="38"/>
    </location>
</feature>
<comment type="caution">
    <text evidence="3">The sequence shown here is derived from an EMBL/GenBank/DDBJ whole genome shotgun (WGS) entry which is preliminary data.</text>
</comment>
<evidence type="ECO:0000313" key="4">
    <source>
        <dbReference type="Proteomes" id="UP000230093"/>
    </source>
</evidence>
<evidence type="ECO:0000313" key="3">
    <source>
        <dbReference type="EMBL" id="PIS09674.1"/>
    </source>
</evidence>
<keyword evidence="2" id="KW-1133">Transmembrane helix</keyword>
<evidence type="ECO:0008006" key="5">
    <source>
        <dbReference type="Google" id="ProtNLM"/>
    </source>
</evidence>
<evidence type="ECO:0000256" key="2">
    <source>
        <dbReference type="SAM" id="Phobius"/>
    </source>
</evidence>
<gene>
    <name evidence="3" type="ORF">COT75_00560</name>
</gene>
<sequence length="245" mass="27429">MKLLEEIKNPDKLRKNLAPTFAVLTVIVLTMTVFRTSFMSVKKLFKMNKEARNELSQLEKKSQTLKSLDETEVSDRVLQLEKVFPSEKPVLNLLASLLSLSRQEGVRFGGIELNPGQIDNKGQVEVKRVETEEEEKGKALSQFEIQFEIIGKSEAINSFIKKLEQTGPLMKIESLSLSLGANLNTSLTVTVYYQSPPATLGPITQPVPLLSAQEREILDEISLYRTVEEITASSPVGKQDFFSLP</sequence>
<name>A0A2H0WAI0_9BACT</name>
<proteinExistence type="predicted"/>
<dbReference type="Gene3D" id="3.30.70.60">
    <property type="match status" value="1"/>
</dbReference>
<organism evidence="3 4">
    <name type="scientific">Candidatus Beckwithbacteria bacterium CG10_big_fil_rev_8_21_14_0_10_34_10</name>
    <dbReference type="NCBI Taxonomy" id="1974495"/>
    <lineage>
        <taxon>Bacteria</taxon>
        <taxon>Candidatus Beckwithiibacteriota</taxon>
    </lineage>
</organism>
<keyword evidence="1" id="KW-0175">Coiled coil</keyword>
<dbReference type="EMBL" id="PEZT01000001">
    <property type="protein sequence ID" value="PIS09674.1"/>
    <property type="molecule type" value="Genomic_DNA"/>
</dbReference>
<keyword evidence="2" id="KW-0472">Membrane</keyword>
<reference evidence="4" key="1">
    <citation type="submission" date="2017-09" db="EMBL/GenBank/DDBJ databases">
        <title>Depth-based differentiation of microbial function through sediment-hosted aquifers and enrichment of novel symbionts in the deep terrestrial subsurface.</title>
        <authorList>
            <person name="Probst A.J."/>
            <person name="Ladd B."/>
            <person name="Jarett J.K."/>
            <person name="Geller-Mcgrath D.E."/>
            <person name="Sieber C.M.K."/>
            <person name="Emerson J.B."/>
            <person name="Anantharaman K."/>
            <person name="Thomas B.C."/>
            <person name="Malmstrom R."/>
            <person name="Stieglmeier M."/>
            <person name="Klingl A."/>
            <person name="Woyke T."/>
            <person name="Ryan C.M."/>
            <person name="Banfield J.F."/>
        </authorList>
    </citation>
    <scope>NUCLEOTIDE SEQUENCE [LARGE SCALE GENOMIC DNA]</scope>
</reference>
<evidence type="ECO:0000256" key="1">
    <source>
        <dbReference type="SAM" id="Coils"/>
    </source>
</evidence>
<dbReference type="Proteomes" id="UP000230093">
    <property type="component" value="Unassembled WGS sequence"/>
</dbReference>
<protein>
    <recommendedName>
        <fullName evidence="5">Type IV pilus assembly protein PilO</fullName>
    </recommendedName>
</protein>
<dbReference type="InterPro" id="IPR014717">
    <property type="entry name" value="Transl_elong_EF1B/ribsomal_bS6"/>
</dbReference>
<keyword evidence="2" id="KW-0812">Transmembrane</keyword>
<dbReference type="AlphaFoldDB" id="A0A2H0WAI0"/>